<organism evidence="3 4">
    <name type="scientific">Candidatus Daviesbacteria bacterium RIFCSPHIGHO2_12_FULL_43_11</name>
    <dbReference type="NCBI Taxonomy" id="1797780"/>
    <lineage>
        <taxon>Bacteria</taxon>
        <taxon>Candidatus Daviesiibacteriota</taxon>
    </lineage>
</organism>
<dbReference type="EMBL" id="MFDH01000026">
    <property type="protein sequence ID" value="OGE35253.1"/>
    <property type="molecule type" value="Genomic_DNA"/>
</dbReference>
<feature type="transmembrane region" description="Helical" evidence="1">
    <location>
        <begin position="99"/>
        <end position="118"/>
    </location>
</feature>
<feature type="signal peptide" evidence="2">
    <location>
        <begin position="1"/>
        <end position="27"/>
    </location>
</feature>
<feature type="transmembrane region" description="Helical" evidence="1">
    <location>
        <begin position="51"/>
        <end position="78"/>
    </location>
</feature>
<dbReference type="STRING" id="1797780.A3E45_03730"/>
<accession>A0A1F5K2W0</accession>
<dbReference type="AlphaFoldDB" id="A0A1F5K2W0"/>
<proteinExistence type="predicted"/>
<gene>
    <name evidence="3" type="ORF">A3E45_03730</name>
</gene>
<dbReference type="Pfam" id="PF18895">
    <property type="entry name" value="T4SS_pilin"/>
    <property type="match status" value="1"/>
</dbReference>
<dbReference type="Proteomes" id="UP000176405">
    <property type="component" value="Unassembled WGS sequence"/>
</dbReference>
<feature type="chain" id="PRO_5009519069" evidence="2">
    <location>
        <begin position="28"/>
        <end position="158"/>
    </location>
</feature>
<evidence type="ECO:0000256" key="2">
    <source>
        <dbReference type="SAM" id="SignalP"/>
    </source>
</evidence>
<protein>
    <submittedName>
        <fullName evidence="3">Uncharacterized protein</fullName>
    </submittedName>
</protein>
<keyword evidence="1" id="KW-0472">Membrane</keyword>
<keyword evidence="2" id="KW-0732">Signal</keyword>
<name>A0A1F5K2W0_9BACT</name>
<keyword evidence="1" id="KW-0812">Transmembrane</keyword>
<sequence length="158" mass="16376">MMVSGMKKVAALISSLGFLVTAATAFAVSPTPISIRVVAPLQGVNPSTTIGTLLSNILTIVFVLAAIVVLFMLIIGAFQWITSGGDKEGVESARKRITHALIGFAILALAFLIVQVVGQMVNINILSLESLPTLGQCGPGQTFDPAASKCIDVAKPTP</sequence>
<comment type="caution">
    <text evidence="3">The sequence shown here is derived from an EMBL/GenBank/DDBJ whole genome shotgun (WGS) entry which is preliminary data.</text>
</comment>
<evidence type="ECO:0000313" key="4">
    <source>
        <dbReference type="Proteomes" id="UP000176405"/>
    </source>
</evidence>
<dbReference type="InterPro" id="IPR043993">
    <property type="entry name" value="T4SS_pilin"/>
</dbReference>
<evidence type="ECO:0000256" key="1">
    <source>
        <dbReference type="SAM" id="Phobius"/>
    </source>
</evidence>
<evidence type="ECO:0000313" key="3">
    <source>
        <dbReference type="EMBL" id="OGE35253.1"/>
    </source>
</evidence>
<reference evidence="3 4" key="1">
    <citation type="journal article" date="2016" name="Nat. Commun.">
        <title>Thousands of microbial genomes shed light on interconnected biogeochemical processes in an aquifer system.</title>
        <authorList>
            <person name="Anantharaman K."/>
            <person name="Brown C.T."/>
            <person name="Hug L.A."/>
            <person name="Sharon I."/>
            <person name="Castelle C.J."/>
            <person name="Probst A.J."/>
            <person name="Thomas B.C."/>
            <person name="Singh A."/>
            <person name="Wilkins M.J."/>
            <person name="Karaoz U."/>
            <person name="Brodie E.L."/>
            <person name="Williams K.H."/>
            <person name="Hubbard S.S."/>
            <person name="Banfield J.F."/>
        </authorList>
    </citation>
    <scope>NUCLEOTIDE SEQUENCE [LARGE SCALE GENOMIC DNA]</scope>
</reference>
<keyword evidence="1" id="KW-1133">Transmembrane helix</keyword>